<accession>A0A6A5G1N0</accession>
<dbReference type="GeneID" id="9798906"/>
<dbReference type="AlphaFoldDB" id="A0A6A5G1N0"/>
<dbReference type="KEGG" id="crq:GCK72_025032"/>
<sequence>MLFLFFNSKRPNDTEEITQDMLNLASNQSAKAVYNKALAECLMKIKKDIFCVESIKTCTRAERLAKRVLEFGIRKYRIGGKKAKILTEFFKSCADMVRITFELRIRMVPTMAEEIVLEWAAETEKKLNSEKGERRRNQKILM</sequence>
<evidence type="ECO:0000313" key="1">
    <source>
        <dbReference type="EMBL" id="KAF1748565.1"/>
    </source>
</evidence>
<dbReference type="Proteomes" id="UP000483820">
    <property type="component" value="Chromosome X"/>
</dbReference>
<proteinExistence type="predicted"/>
<evidence type="ECO:0000313" key="2">
    <source>
        <dbReference type="Proteomes" id="UP000483820"/>
    </source>
</evidence>
<organism evidence="1 2">
    <name type="scientific">Caenorhabditis remanei</name>
    <name type="common">Caenorhabditis vulgaris</name>
    <dbReference type="NCBI Taxonomy" id="31234"/>
    <lineage>
        <taxon>Eukaryota</taxon>
        <taxon>Metazoa</taxon>
        <taxon>Ecdysozoa</taxon>
        <taxon>Nematoda</taxon>
        <taxon>Chromadorea</taxon>
        <taxon>Rhabditida</taxon>
        <taxon>Rhabditina</taxon>
        <taxon>Rhabditomorpha</taxon>
        <taxon>Rhabditoidea</taxon>
        <taxon>Rhabditidae</taxon>
        <taxon>Peloderinae</taxon>
        <taxon>Caenorhabditis</taxon>
    </lineage>
</organism>
<comment type="caution">
    <text evidence="1">The sequence shown here is derived from an EMBL/GenBank/DDBJ whole genome shotgun (WGS) entry which is preliminary data.</text>
</comment>
<protein>
    <submittedName>
        <fullName evidence="1">Uncharacterized protein</fullName>
    </submittedName>
</protein>
<dbReference type="CTD" id="9798906"/>
<reference evidence="1 2" key="1">
    <citation type="submission" date="2019-12" db="EMBL/GenBank/DDBJ databases">
        <title>Chromosome-level assembly of the Caenorhabditis remanei genome.</title>
        <authorList>
            <person name="Teterina A.A."/>
            <person name="Willis J.H."/>
            <person name="Phillips P.C."/>
        </authorList>
    </citation>
    <scope>NUCLEOTIDE SEQUENCE [LARGE SCALE GENOMIC DNA]</scope>
    <source>
        <strain evidence="1 2">PX506</strain>
        <tissue evidence="1">Whole organism</tissue>
    </source>
</reference>
<dbReference type="RefSeq" id="XP_003101154.2">
    <property type="nucleotide sequence ID" value="XM_003101106.2"/>
</dbReference>
<gene>
    <name evidence="1" type="ORF">GCK72_025032</name>
</gene>
<name>A0A6A5G1N0_CAERE</name>
<dbReference type="EMBL" id="WUAV01000006">
    <property type="protein sequence ID" value="KAF1748565.1"/>
    <property type="molecule type" value="Genomic_DNA"/>
</dbReference>